<dbReference type="GO" id="GO:0005886">
    <property type="term" value="C:plasma membrane"/>
    <property type="evidence" value="ECO:0007669"/>
    <property type="project" value="UniProtKB-SubCell"/>
</dbReference>
<dbReference type="EMBL" id="JBBCAQ010000034">
    <property type="protein sequence ID" value="KAK7579683.1"/>
    <property type="molecule type" value="Genomic_DNA"/>
</dbReference>
<evidence type="ECO:0000256" key="12">
    <source>
        <dbReference type="ARBA" id="ARBA00023212"/>
    </source>
</evidence>
<dbReference type="GO" id="GO:0045010">
    <property type="term" value="P:actin nucleation"/>
    <property type="evidence" value="ECO:0007669"/>
    <property type="project" value="InterPro"/>
</dbReference>
<dbReference type="GO" id="GO:0003779">
    <property type="term" value="F:actin binding"/>
    <property type="evidence" value="ECO:0007669"/>
    <property type="project" value="UniProtKB-KW"/>
</dbReference>
<dbReference type="GO" id="GO:0036089">
    <property type="term" value="P:cleavage furrow formation"/>
    <property type="evidence" value="ECO:0007669"/>
    <property type="project" value="TreeGrafter"/>
</dbReference>
<dbReference type="GO" id="GO:0030041">
    <property type="term" value="P:actin filament polymerization"/>
    <property type="evidence" value="ECO:0007669"/>
    <property type="project" value="TreeGrafter"/>
</dbReference>
<dbReference type="GO" id="GO:0048193">
    <property type="term" value="P:Golgi vesicle transport"/>
    <property type="evidence" value="ECO:0007669"/>
    <property type="project" value="TreeGrafter"/>
</dbReference>
<keyword evidence="9" id="KW-0653">Protein transport</keyword>
<dbReference type="GO" id="GO:0030659">
    <property type="term" value="C:cytoplasmic vesicle membrane"/>
    <property type="evidence" value="ECO:0007669"/>
    <property type="project" value="UniProtKB-SubCell"/>
</dbReference>
<accession>A0AAN9T941</accession>
<evidence type="ECO:0000256" key="1">
    <source>
        <dbReference type="ARBA" id="ARBA00004180"/>
    </source>
</evidence>
<evidence type="ECO:0000313" key="16">
    <source>
        <dbReference type="Proteomes" id="UP001367676"/>
    </source>
</evidence>
<evidence type="ECO:0000313" key="15">
    <source>
        <dbReference type="EMBL" id="KAK7579683.1"/>
    </source>
</evidence>
<dbReference type="Gene3D" id="1.10.510.10">
    <property type="entry name" value="Transferase(Phosphotransferase) domain 1"/>
    <property type="match status" value="1"/>
</dbReference>
<gene>
    <name evidence="15" type="ORF">V9T40_000312</name>
</gene>
<dbReference type="Pfam" id="PF16474">
    <property type="entry name" value="KIND"/>
    <property type="match status" value="1"/>
</dbReference>
<name>A0AAN9T941_9HEMI</name>
<keyword evidence="5" id="KW-0813">Transport</keyword>
<dbReference type="GO" id="GO:0051639">
    <property type="term" value="P:actin filament network formation"/>
    <property type="evidence" value="ECO:0007669"/>
    <property type="project" value="TreeGrafter"/>
</dbReference>
<keyword evidence="13" id="KW-0968">Cytoplasmic vesicle</keyword>
<dbReference type="GO" id="GO:0015031">
    <property type="term" value="P:protein transport"/>
    <property type="evidence" value="ECO:0007669"/>
    <property type="project" value="UniProtKB-KW"/>
</dbReference>
<proteinExistence type="inferred from homology"/>
<dbReference type="GO" id="GO:0040038">
    <property type="term" value="P:polar body extrusion after meiotic divisions"/>
    <property type="evidence" value="ECO:0007669"/>
    <property type="project" value="TreeGrafter"/>
</dbReference>
<evidence type="ECO:0000256" key="10">
    <source>
        <dbReference type="ARBA" id="ARBA00023136"/>
    </source>
</evidence>
<evidence type="ECO:0000256" key="6">
    <source>
        <dbReference type="ARBA" id="ARBA00022475"/>
    </source>
</evidence>
<dbReference type="GO" id="GO:0008017">
    <property type="term" value="F:microtubule binding"/>
    <property type="evidence" value="ECO:0007669"/>
    <property type="project" value="TreeGrafter"/>
</dbReference>
<keyword evidence="11" id="KW-0009">Actin-binding</keyword>
<comment type="similarity">
    <text evidence="4">Belongs to the spire family.</text>
</comment>
<evidence type="ECO:0000256" key="2">
    <source>
        <dbReference type="ARBA" id="ARBA00004245"/>
    </source>
</evidence>
<dbReference type="AlphaFoldDB" id="A0AAN9T941"/>
<dbReference type="GO" id="GO:0005856">
    <property type="term" value="C:cytoskeleton"/>
    <property type="evidence" value="ECO:0007669"/>
    <property type="project" value="UniProtKB-SubCell"/>
</dbReference>
<feature type="domain" description="KIND" evidence="14">
    <location>
        <begin position="24"/>
        <end position="101"/>
    </location>
</feature>
<reference evidence="15 16" key="1">
    <citation type="submission" date="2024-03" db="EMBL/GenBank/DDBJ databases">
        <title>Adaptation during the transition from Ophiocordyceps entomopathogen to insect associate is accompanied by gene loss and intensified selection.</title>
        <authorList>
            <person name="Ward C.M."/>
            <person name="Onetto C.A."/>
            <person name="Borneman A.R."/>
        </authorList>
    </citation>
    <scope>NUCLEOTIDE SEQUENCE [LARGE SCALE GENOMIC DNA]</scope>
    <source>
        <strain evidence="15">AWRI1</strain>
        <tissue evidence="15">Single Adult Female</tissue>
    </source>
</reference>
<keyword evidence="7" id="KW-0963">Cytoplasm</keyword>
<dbReference type="PANTHER" id="PTHR21345">
    <property type="entry name" value="SPIRE"/>
    <property type="match status" value="1"/>
</dbReference>
<evidence type="ECO:0000259" key="14">
    <source>
        <dbReference type="PROSITE" id="PS51377"/>
    </source>
</evidence>
<keyword evidence="8" id="KW-0677">Repeat</keyword>
<dbReference type="GO" id="GO:0005938">
    <property type="term" value="C:cell cortex"/>
    <property type="evidence" value="ECO:0007669"/>
    <property type="project" value="TreeGrafter"/>
</dbReference>
<evidence type="ECO:0000256" key="4">
    <source>
        <dbReference type="ARBA" id="ARBA00010956"/>
    </source>
</evidence>
<evidence type="ECO:0000256" key="13">
    <source>
        <dbReference type="ARBA" id="ARBA00023329"/>
    </source>
</evidence>
<dbReference type="PROSITE" id="PS51377">
    <property type="entry name" value="KIND"/>
    <property type="match status" value="1"/>
</dbReference>
<evidence type="ECO:0000256" key="5">
    <source>
        <dbReference type="ARBA" id="ARBA00022448"/>
    </source>
</evidence>
<dbReference type="InterPro" id="IPR011019">
    <property type="entry name" value="KIND_dom"/>
</dbReference>
<comment type="caution">
    <text evidence="15">The sequence shown here is derived from an EMBL/GenBank/DDBJ whole genome shotgun (WGS) entry which is preliminary data.</text>
</comment>
<dbReference type="Proteomes" id="UP001367676">
    <property type="component" value="Unassembled WGS sequence"/>
</dbReference>
<organism evidence="15 16">
    <name type="scientific">Parthenolecanium corni</name>
    <dbReference type="NCBI Taxonomy" id="536013"/>
    <lineage>
        <taxon>Eukaryota</taxon>
        <taxon>Metazoa</taxon>
        <taxon>Ecdysozoa</taxon>
        <taxon>Arthropoda</taxon>
        <taxon>Hexapoda</taxon>
        <taxon>Insecta</taxon>
        <taxon>Pterygota</taxon>
        <taxon>Neoptera</taxon>
        <taxon>Paraneoptera</taxon>
        <taxon>Hemiptera</taxon>
        <taxon>Sternorrhyncha</taxon>
        <taxon>Coccoidea</taxon>
        <taxon>Coccidae</taxon>
        <taxon>Parthenolecanium</taxon>
    </lineage>
</organism>
<keyword evidence="16" id="KW-1185">Reference proteome</keyword>
<dbReference type="GO" id="GO:0051295">
    <property type="term" value="P:establishment of meiotic spindle localization"/>
    <property type="evidence" value="ECO:0007669"/>
    <property type="project" value="TreeGrafter"/>
</dbReference>
<comment type="subcellular location">
    <subcellularLocation>
        <location evidence="3">Cell membrane</location>
        <topology evidence="3">Peripheral membrane protein</topology>
        <orientation evidence="3">Cytoplasmic side</orientation>
    </subcellularLocation>
    <subcellularLocation>
        <location evidence="2">Cytoplasm</location>
        <location evidence="2">Cytoskeleton</location>
    </subcellularLocation>
    <subcellularLocation>
        <location evidence="1">Cytoplasmic vesicle membrane</location>
        <topology evidence="1">Peripheral membrane protein</topology>
        <orientation evidence="1">Cytoplasmic side</orientation>
    </subcellularLocation>
</comment>
<evidence type="ECO:0000256" key="11">
    <source>
        <dbReference type="ARBA" id="ARBA00023203"/>
    </source>
</evidence>
<protein>
    <recommendedName>
        <fullName evidence="14">KIND domain-containing protein</fullName>
    </recommendedName>
</protein>
<sequence length="101" mass="11360">MSSTTGSNSDSKPIKCKLDDEECVSLNNILVSFNAPISEEHSWALCYQCAKCFKSAFTTNREKCRLVKSLEQVVLHKDGYVHERSIVCDEDRLSQNNPCGK</sequence>
<keyword evidence="6" id="KW-1003">Cell membrane</keyword>
<evidence type="ECO:0000256" key="8">
    <source>
        <dbReference type="ARBA" id="ARBA00022737"/>
    </source>
</evidence>
<evidence type="ECO:0000256" key="3">
    <source>
        <dbReference type="ARBA" id="ARBA00004413"/>
    </source>
</evidence>
<dbReference type="InterPro" id="IPR029901">
    <property type="entry name" value="Spire"/>
</dbReference>
<evidence type="ECO:0000256" key="9">
    <source>
        <dbReference type="ARBA" id="ARBA00022927"/>
    </source>
</evidence>
<keyword evidence="12" id="KW-0206">Cytoskeleton</keyword>
<keyword evidence="10" id="KW-0472">Membrane</keyword>
<evidence type="ECO:0000256" key="7">
    <source>
        <dbReference type="ARBA" id="ARBA00022490"/>
    </source>
</evidence>
<dbReference type="PANTHER" id="PTHR21345:SF3">
    <property type="entry name" value="PROTEIN SPIRE"/>
    <property type="match status" value="1"/>
</dbReference>